<sequence length="638" mass="64529">MASVESALLSVQQQQEEQLQQLQQQQPAVALAQVQAQLRALSGLQAELDQQGAQLAALRYRYEERLAGAAAGLSEAAGEAAGITQQLMALRALLEERAAALASLKLAAEATLLRAGELMAAAQQRLDAEQAAAAAAAAGSSSSSSSSSTLRPPGGSSGEAAVLFVGQAPSDQQQQSKQAAQPSSSSSSSSSDAADDVLLLAQRLLDEGMGALLGSSSSSSKDSSQENGSSSSRSGSSRSSTPSGSAVSAPNTALPAVVAGAAAVATQPRAAPAAVKPSRRRQQQQHLRLRAAGVSLPHPAKAKTGGEDAFFISRAGCGGFGVADGVGSWAADGVDAAAYAGGLMAAAADAVERSGGGEGPREVLAYAQKHTAVPGSCTALAAQKHTAVPGSCTALVAQLRPSSLLEVCLVGDVGLRLIRGGRVTAATEVQEHSFNTPYQLGHLGLLPGSDTAGMGLGYSLALAAGDVIIAGSDGLWDNVWDDQLEALVQQGLRHLPPSAAAWDAAAAARLARSVAEVAAGQAADSNFRSPWAVELAERMPQVNFGGGGADLEGVCAVQPIMQSISEVAAGQAGDSNCRSPWAVELAGRMPQAVDSNIKSPWVVELAERVPQAQGLMSRLFGPRGGKPDDITVVVALVA</sequence>
<dbReference type="PROSITE" id="PS51746">
    <property type="entry name" value="PPM_2"/>
    <property type="match status" value="1"/>
</dbReference>
<dbReference type="SMART" id="SM00331">
    <property type="entry name" value="PP2C_SIG"/>
    <property type="match status" value="1"/>
</dbReference>
<dbReference type="EMBL" id="CP126213">
    <property type="protein sequence ID" value="WIA15770.1"/>
    <property type="molecule type" value="Genomic_DNA"/>
</dbReference>
<comment type="cofactor">
    <cofactor evidence="1">
        <name>Mn(2+)</name>
        <dbReference type="ChEBI" id="CHEBI:29035"/>
    </cofactor>
</comment>
<keyword evidence="1" id="KW-0904">Protein phosphatase</keyword>
<evidence type="ECO:0000256" key="1">
    <source>
        <dbReference type="RuleBase" id="RU366020"/>
    </source>
</evidence>
<comment type="catalytic activity">
    <reaction evidence="1">
        <text>O-phospho-L-seryl-[protein] + H2O = L-seryl-[protein] + phosphate</text>
        <dbReference type="Rhea" id="RHEA:20629"/>
        <dbReference type="Rhea" id="RHEA-COMP:9863"/>
        <dbReference type="Rhea" id="RHEA-COMP:11604"/>
        <dbReference type="ChEBI" id="CHEBI:15377"/>
        <dbReference type="ChEBI" id="CHEBI:29999"/>
        <dbReference type="ChEBI" id="CHEBI:43474"/>
        <dbReference type="ChEBI" id="CHEBI:83421"/>
        <dbReference type="EC" id="3.1.3.16"/>
    </reaction>
</comment>
<feature type="compositionally biased region" description="Basic residues" evidence="3">
    <location>
        <begin position="277"/>
        <end position="289"/>
    </location>
</feature>
<dbReference type="InterPro" id="IPR001932">
    <property type="entry name" value="PPM-type_phosphatase-like_dom"/>
</dbReference>
<dbReference type="InterPro" id="IPR039123">
    <property type="entry name" value="PPTC7"/>
</dbReference>
<dbReference type="Proteomes" id="UP001244341">
    <property type="component" value="Chromosome 6b"/>
</dbReference>
<dbReference type="PANTHER" id="PTHR12320">
    <property type="entry name" value="PROTEIN PHOSPHATASE 2C"/>
    <property type="match status" value="1"/>
</dbReference>
<name>A0ABY8U3H1_TETOB</name>
<dbReference type="Gene3D" id="3.60.40.10">
    <property type="entry name" value="PPM-type phosphatase domain"/>
    <property type="match status" value="1"/>
</dbReference>
<feature type="region of interest" description="Disordered" evidence="3">
    <location>
        <begin position="268"/>
        <end position="292"/>
    </location>
</feature>
<protein>
    <recommendedName>
        <fullName evidence="1">Protein phosphatase</fullName>
        <ecNumber evidence="1">3.1.3.16</ecNumber>
    </recommendedName>
</protein>
<keyword evidence="6" id="KW-1185">Reference proteome</keyword>
<comment type="catalytic activity">
    <reaction evidence="1">
        <text>O-phospho-L-threonyl-[protein] + H2O = L-threonyl-[protein] + phosphate</text>
        <dbReference type="Rhea" id="RHEA:47004"/>
        <dbReference type="Rhea" id="RHEA-COMP:11060"/>
        <dbReference type="Rhea" id="RHEA-COMP:11605"/>
        <dbReference type="ChEBI" id="CHEBI:15377"/>
        <dbReference type="ChEBI" id="CHEBI:30013"/>
        <dbReference type="ChEBI" id="CHEBI:43474"/>
        <dbReference type="ChEBI" id="CHEBI:61977"/>
        <dbReference type="EC" id="3.1.3.16"/>
    </reaction>
</comment>
<dbReference type="SUPFAM" id="SSF81606">
    <property type="entry name" value="PP2C-like"/>
    <property type="match status" value="1"/>
</dbReference>
<dbReference type="SMART" id="SM00332">
    <property type="entry name" value="PP2Cc"/>
    <property type="match status" value="1"/>
</dbReference>
<keyword evidence="1" id="KW-0464">Manganese</keyword>
<dbReference type="PANTHER" id="PTHR12320:SF1">
    <property type="entry name" value="PROTEIN PHOSPHATASE PTC7 HOMOLOG"/>
    <property type="match status" value="1"/>
</dbReference>
<gene>
    <name evidence="5" type="ORF">OEZ85_002385</name>
</gene>
<evidence type="ECO:0000256" key="3">
    <source>
        <dbReference type="SAM" id="MobiDB-lite"/>
    </source>
</evidence>
<evidence type="ECO:0000256" key="2">
    <source>
        <dbReference type="SAM" id="Coils"/>
    </source>
</evidence>
<keyword evidence="2" id="KW-0175">Coiled coil</keyword>
<proteinExistence type="inferred from homology"/>
<reference evidence="5 6" key="1">
    <citation type="submission" date="2023-05" db="EMBL/GenBank/DDBJ databases">
        <title>A 100% complete, gapless, phased diploid assembly of the Scenedesmus obliquus UTEX 3031 genome.</title>
        <authorList>
            <person name="Biondi T.C."/>
            <person name="Hanschen E.R."/>
            <person name="Kwon T."/>
            <person name="Eng W."/>
            <person name="Kruse C.P.S."/>
            <person name="Koehler S.I."/>
            <person name="Kunde Y."/>
            <person name="Gleasner C.D."/>
            <person name="You Mak K.T."/>
            <person name="Polle J."/>
            <person name="Hovde B.T."/>
            <person name="Starkenburg S.R."/>
        </authorList>
    </citation>
    <scope>NUCLEOTIDE SEQUENCE [LARGE SCALE GENOMIC DNA]</scope>
    <source>
        <strain evidence="5 6">DOE0152z</strain>
    </source>
</reference>
<feature type="compositionally biased region" description="Low complexity" evidence="3">
    <location>
        <begin position="214"/>
        <end position="250"/>
    </location>
</feature>
<comment type="similarity">
    <text evidence="1">Belongs to the PP2C family.</text>
</comment>
<keyword evidence="1" id="KW-0479">Metal-binding</keyword>
<feature type="domain" description="PPM-type phosphatase" evidence="4">
    <location>
        <begin position="293"/>
        <end position="637"/>
    </location>
</feature>
<keyword evidence="1" id="KW-0378">Hydrolase</keyword>
<feature type="compositionally biased region" description="Low complexity" evidence="3">
    <location>
        <begin position="137"/>
        <end position="148"/>
    </location>
</feature>
<organism evidence="5 6">
    <name type="scientific">Tetradesmus obliquus</name>
    <name type="common">Green alga</name>
    <name type="synonym">Acutodesmus obliquus</name>
    <dbReference type="NCBI Taxonomy" id="3088"/>
    <lineage>
        <taxon>Eukaryota</taxon>
        <taxon>Viridiplantae</taxon>
        <taxon>Chlorophyta</taxon>
        <taxon>core chlorophytes</taxon>
        <taxon>Chlorophyceae</taxon>
        <taxon>CS clade</taxon>
        <taxon>Sphaeropleales</taxon>
        <taxon>Scenedesmaceae</taxon>
        <taxon>Tetradesmus</taxon>
    </lineage>
</organism>
<dbReference type="InterPro" id="IPR036457">
    <property type="entry name" value="PPM-type-like_dom_sf"/>
</dbReference>
<evidence type="ECO:0000313" key="5">
    <source>
        <dbReference type="EMBL" id="WIA15770.1"/>
    </source>
</evidence>
<feature type="compositionally biased region" description="Low complexity" evidence="3">
    <location>
        <begin position="167"/>
        <end position="192"/>
    </location>
</feature>
<feature type="region of interest" description="Disordered" evidence="3">
    <location>
        <begin position="137"/>
        <end position="193"/>
    </location>
</feature>
<evidence type="ECO:0000313" key="6">
    <source>
        <dbReference type="Proteomes" id="UP001244341"/>
    </source>
</evidence>
<comment type="cofactor">
    <cofactor evidence="1">
        <name>Mg(2+)</name>
        <dbReference type="ChEBI" id="CHEBI:18420"/>
    </cofactor>
</comment>
<accession>A0ABY8U3H1</accession>
<evidence type="ECO:0000259" key="4">
    <source>
        <dbReference type="PROSITE" id="PS51746"/>
    </source>
</evidence>
<feature type="region of interest" description="Disordered" evidence="3">
    <location>
        <begin position="211"/>
        <end position="250"/>
    </location>
</feature>
<dbReference type="EC" id="3.1.3.16" evidence="1"/>
<keyword evidence="1" id="KW-0460">Magnesium</keyword>
<feature type="coiled-coil region" evidence="2">
    <location>
        <begin position="5"/>
        <end position="51"/>
    </location>
</feature>